<evidence type="ECO:0000313" key="1">
    <source>
        <dbReference type="EMBL" id="CAH3167097.1"/>
    </source>
</evidence>
<name>A0ABN8QN65_9CNID</name>
<accession>A0ABN8QN65</accession>
<keyword evidence="2" id="KW-1185">Reference proteome</keyword>
<reference evidence="1 2" key="1">
    <citation type="submission" date="2022-05" db="EMBL/GenBank/DDBJ databases">
        <authorList>
            <consortium name="Genoscope - CEA"/>
            <person name="William W."/>
        </authorList>
    </citation>
    <scope>NUCLEOTIDE SEQUENCE [LARGE SCALE GENOMIC DNA]</scope>
</reference>
<proteinExistence type="predicted"/>
<protein>
    <submittedName>
        <fullName evidence="1">Uncharacterized protein</fullName>
    </submittedName>
</protein>
<sequence length="128" mass="14985">MFPDYNHDYPRTNIEDLNESQCDAKSKHIKCDIYRLLEALKIRECYICCQRSFVTGMEAFVILLRRLTYPNRWCDLKAMFGRGSEFELTLIFHKSVEAPNGLIANMFGPIERKRHNSFMLGVSGWLIS</sequence>
<organism evidence="1 2">
    <name type="scientific">Porites lobata</name>
    <dbReference type="NCBI Taxonomy" id="104759"/>
    <lineage>
        <taxon>Eukaryota</taxon>
        <taxon>Metazoa</taxon>
        <taxon>Cnidaria</taxon>
        <taxon>Anthozoa</taxon>
        <taxon>Hexacorallia</taxon>
        <taxon>Scleractinia</taxon>
        <taxon>Fungiina</taxon>
        <taxon>Poritidae</taxon>
        <taxon>Porites</taxon>
    </lineage>
</organism>
<evidence type="ECO:0000313" key="2">
    <source>
        <dbReference type="Proteomes" id="UP001159405"/>
    </source>
</evidence>
<dbReference type="PANTHER" id="PTHR34615:SF1">
    <property type="entry name" value="PX DOMAIN-CONTAINING PROTEIN"/>
    <property type="match status" value="1"/>
</dbReference>
<dbReference type="PANTHER" id="PTHR34615">
    <property type="entry name" value="PX DOMAIN-CONTAINING PROTEIN"/>
    <property type="match status" value="1"/>
</dbReference>
<gene>
    <name evidence="1" type="ORF">PLOB_00008052</name>
</gene>
<comment type="caution">
    <text evidence="1">The sequence shown here is derived from an EMBL/GenBank/DDBJ whole genome shotgun (WGS) entry which is preliminary data.</text>
</comment>
<dbReference type="Proteomes" id="UP001159405">
    <property type="component" value="Unassembled WGS sequence"/>
</dbReference>
<dbReference type="EMBL" id="CALNXK010000139">
    <property type="protein sequence ID" value="CAH3167097.1"/>
    <property type="molecule type" value="Genomic_DNA"/>
</dbReference>